<evidence type="ECO:0000256" key="4">
    <source>
        <dbReference type="ARBA" id="ARBA00022763"/>
    </source>
</evidence>
<dbReference type="InterPro" id="IPR051309">
    <property type="entry name" value="ABCF_ATPase"/>
</dbReference>
<feature type="domain" description="ABC transporter" evidence="11">
    <location>
        <begin position="3"/>
        <end position="247"/>
    </location>
</feature>
<dbReference type="EMBL" id="JAVRIC010000029">
    <property type="protein sequence ID" value="MDT0498905.1"/>
    <property type="molecule type" value="Genomic_DNA"/>
</dbReference>
<proteinExistence type="inferred from homology"/>
<dbReference type="InterPro" id="IPR043686">
    <property type="entry name" value="Uup"/>
</dbReference>
<evidence type="ECO:0000256" key="10">
    <source>
        <dbReference type="SAM" id="MobiDB-lite"/>
    </source>
</evidence>
<organism evidence="12 13">
    <name type="scientific">Banduia mediterranea</name>
    <dbReference type="NCBI Taxonomy" id="3075609"/>
    <lineage>
        <taxon>Bacteria</taxon>
        <taxon>Pseudomonadati</taxon>
        <taxon>Pseudomonadota</taxon>
        <taxon>Gammaproteobacteria</taxon>
        <taxon>Nevskiales</taxon>
        <taxon>Algiphilaceae</taxon>
        <taxon>Banduia</taxon>
    </lineage>
</organism>
<dbReference type="GO" id="GO:0005524">
    <property type="term" value="F:ATP binding"/>
    <property type="evidence" value="ECO:0007669"/>
    <property type="project" value="UniProtKB-KW"/>
</dbReference>
<dbReference type="InterPro" id="IPR032781">
    <property type="entry name" value="ABC_tran_Xtn"/>
</dbReference>
<dbReference type="Pfam" id="PF12848">
    <property type="entry name" value="ABC_tran_Xtn"/>
    <property type="match status" value="1"/>
</dbReference>
<protein>
    <recommendedName>
        <fullName evidence="9">ATP-binding protein Uup</fullName>
        <ecNumber evidence="9">3.6.1.-</ecNumber>
    </recommendedName>
</protein>
<keyword evidence="2 9" id="KW-0677">Repeat</keyword>
<comment type="caution">
    <text evidence="12">The sequence shown here is derived from an EMBL/GenBank/DDBJ whole genome shotgun (WGS) entry which is preliminary data.</text>
</comment>
<evidence type="ECO:0000256" key="9">
    <source>
        <dbReference type="HAMAP-Rule" id="MF_00848"/>
    </source>
</evidence>
<dbReference type="Pfam" id="PF00005">
    <property type="entry name" value="ABC_tran"/>
    <property type="match status" value="2"/>
</dbReference>
<reference evidence="12 13" key="1">
    <citation type="submission" date="2023-09" db="EMBL/GenBank/DDBJ databases">
        <authorList>
            <person name="Rey-Velasco X."/>
        </authorList>
    </citation>
    <scope>NUCLEOTIDE SEQUENCE [LARGE SCALE GENOMIC DNA]</scope>
    <source>
        <strain evidence="12 13">W345</strain>
    </source>
</reference>
<evidence type="ECO:0000313" key="12">
    <source>
        <dbReference type="EMBL" id="MDT0498905.1"/>
    </source>
</evidence>
<dbReference type="Pfam" id="PF16326">
    <property type="entry name" value="ABC_tran_CTD"/>
    <property type="match status" value="1"/>
</dbReference>
<dbReference type="InterPro" id="IPR032524">
    <property type="entry name" value="ABC_tran_C"/>
</dbReference>
<evidence type="ECO:0000256" key="8">
    <source>
        <dbReference type="ARBA" id="ARBA00023204"/>
    </source>
</evidence>
<feature type="region of interest" description="Disordered" evidence="10">
    <location>
        <begin position="528"/>
        <end position="553"/>
    </location>
</feature>
<keyword evidence="13" id="KW-1185">Reference proteome</keyword>
<comment type="catalytic activity">
    <reaction evidence="9">
        <text>ATP + H2O = ADP + phosphate + H(+)</text>
        <dbReference type="Rhea" id="RHEA:13065"/>
        <dbReference type="ChEBI" id="CHEBI:15377"/>
        <dbReference type="ChEBI" id="CHEBI:15378"/>
        <dbReference type="ChEBI" id="CHEBI:30616"/>
        <dbReference type="ChEBI" id="CHEBI:43474"/>
        <dbReference type="ChEBI" id="CHEBI:456216"/>
    </reaction>
</comment>
<dbReference type="InterPro" id="IPR027417">
    <property type="entry name" value="P-loop_NTPase"/>
</dbReference>
<keyword evidence="5 9" id="KW-0378">Hydrolase</keyword>
<comment type="function">
    <text evidence="9">Probably plays a role in ribosome assembly or function. May be involved in resolution of branched DNA intermediates that result from template switching in postreplication gaps. Binds DNA and has ATPase activity.</text>
</comment>
<comment type="subcellular location">
    <subcellularLocation>
        <location evidence="9">Cytoplasm</location>
    </subcellularLocation>
    <text evidence="9">Associates with ribosomes.</text>
</comment>
<keyword evidence="6 9" id="KW-0067">ATP-binding</keyword>
<dbReference type="Gene3D" id="1.10.287.380">
    <property type="entry name" value="Valyl-tRNA synthetase, C-terminal domain"/>
    <property type="match status" value="1"/>
</dbReference>
<keyword evidence="7 9" id="KW-0238">DNA-binding</keyword>
<comment type="similarity">
    <text evidence="9">Belongs to the ABC transporter superfamily. ABCF family. Uup subfamily.</text>
</comment>
<dbReference type="Proteomes" id="UP001254608">
    <property type="component" value="Unassembled WGS sequence"/>
</dbReference>
<dbReference type="PANTHER" id="PTHR42855">
    <property type="entry name" value="ABC TRANSPORTER ATP-BINDING SUBUNIT"/>
    <property type="match status" value="1"/>
</dbReference>
<name>A0ABU2WM02_9GAMM</name>
<dbReference type="PROSITE" id="PS50893">
    <property type="entry name" value="ABC_TRANSPORTER_2"/>
    <property type="match status" value="2"/>
</dbReference>
<dbReference type="PROSITE" id="PS00211">
    <property type="entry name" value="ABC_TRANSPORTER_1"/>
    <property type="match status" value="1"/>
</dbReference>
<dbReference type="SUPFAM" id="SSF52540">
    <property type="entry name" value="P-loop containing nucleoside triphosphate hydrolases"/>
    <property type="match status" value="2"/>
</dbReference>
<dbReference type="InterPro" id="IPR003439">
    <property type="entry name" value="ABC_transporter-like_ATP-bd"/>
</dbReference>
<accession>A0ABU2WM02</accession>
<gene>
    <name evidence="9" type="primary">uup</name>
    <name evidence="12" type="ORF">RM530_16290</name>
</gene>
<evidence type="ECO:0000313" key="13">
    <source>
        <dbReference type="Proteomes" id="UP001254608"/>
    </source>
</evidence>
<evidence type="ECO:0000256" key="1">
    <source>
        <dbReference type="ARBA" id="ARBA00022490"/>
    </source>
</evidence>
<feature type="compositionally biased region" description="Polar residues" evidence="10">
    <location>
        <begin position="528"/>
        <end position="542"/>
    </location>
</feature>
<dbReference type="SMART" id="SM00382">
    <property type="entry name" value="AAA"/>
    <property type="match status" value="2"/>
</dbReference>
<dbReference type="InterPro" id="IPR003593">
    <property type="entry name" value="AAA+_ATPase"/>
</dbReference>
<dbReference type="InterPro" id="IPR017871">
    <property type="entry name" value="ABC_transporter-like_CS"/>
</dbReference>
<dbReference type="Gene3D" id="3.40.50.300">
    <property type="entry name" value="P-loop containing nucleotide triphosphate hydrolases"/>
    <property type="match status" value="2"/>
</dbReference>
<keyword evidence="8 9" id="KW-0234">DNA repair</keyword>
<feature type="domain" description="ABC transporter" evidence="11">
    <location>
        <begin position="314"/>
        <end position="531"/>
    </location>
</feature>
<dbReference type="PANTHER" id="PTHR42855:SF1">
    <property type="entry name" value="ABC TRANSPORTER DOMAIN-CONTAINING PROTEIN"/>
    <property type="match status" value="1"/>
</dbReference>
<evidence type="ECO:0000256" key="3">
    <source>
        <dbReference type="ARBA" id="ARBA00022741"/>
    </source>
</evidence>
<sequence length="624" mass="69059">MLLNLKNVSLSLGRSVVLDHAQLTIERGERVCLVGRNGTGKSTLMRLINGSQQPDDGEIVIDSGARISELPQDVPPGTEGSVFDVVAEGLGEAGRLVAEYHHLIESGSEDMGHLGRVQAALEAVDGWSLDARVETILTKLKLPADAVFASLSGGLKRRVLLGQALVAEPDLLLLDEPTNHLDIDSIAWIEDFLVDWPGTLLFVTHDRAFLRRVASRIVELDRGTLSSWPGSYDDYLRRKEDVLQAEAQQNALFDKKLAEEETWIRKGIQARRTRNEGRVRALYALREDFASRRKLSGKAKMQVQEAERSGKMVIEAEGLQFAHGERLLVRNFSATVLRGEKIGLIGPNGVGKTTLLKLLLGSLQPDQGTVRLGTKLEIAVFDQLRTALDAERPVWEQIADGREFIESPQGRKHVMGYLQDFLFTPDRARSPIKALSGGERSRVMLARLFAQPSNLLVLDEPTNDLDIETLDLLEEQLSEYSGTVLLVSHDREFLDRVVTRSFVFEGAGRIGDFIGGYSEWRRQAAAMSTSAPVTNRSSTKASTRAPAPAVAGRLSNQEKRELDALPQQIEALEGEQAQLASVLADPELYLRDRADAVSKQQRASEIEQALLLAYERWEALEALR</sequence>
<keyword evidence="3 9" id="KW-0547">Nucleotide-binding</keyword>
<keyword evidence="1 9" id="KW-0963">Cytoplasm</keyword>
<evidence type="ECO:0000259" key="11">
    <source>
        <dbReference type="PROSITE" id="PS50893"/>
    </source>
</evidence>
<dbReference type="CDD" id="cd03221">
    <property type="entry name" value="ABCF_EF-3"/>
    <property type="match status" value="2"/>
</dbReference>
<evidence type="ECO:0000256" key="2">
    <source>
        <dbReference type="ARBA" id="ARBA00022737"/>
    </source>
</evidence>
<evidence type="ECO:0000256" key="6">
    <source>
        <dbReference type="ARBA" id="ARBA00022840"/>
    </source>
</evidence>
<dbReference type="EC" id="3.6.1.-" evidence="9"/>
<dbReference type="HAMAP" id="MF_00848">
    <property type="entry name" value="Uup"/>
    <property type="match status" value="1"/>
</dbReference>
<feature type="binding site" evidence="9">
    <location>
        <begin position="346"/>
        <end position="353"/>
    </location>
    <ligand>
        <name>ATP</name>
        <dbReference type="ChEBI" id="CHEBI:30616"/>
        <label>2</label>
    </ligand>
</feature>
<keyword evidence="4 9" id="KW-0227">DNA damage</keyword>
<dbReference type="InterPro" id="IPR037118">
    <property type="entry name" value="Val-tRNA_synth_C_sf"/>
</dbReference>
<evidence type="ECO:0000256" key="7">
    <source>
        <dbReference type="ARBA" id="ARBA00023125"/>
    </source>
</evidence>
<feature type="binding site" evidence="9">
    <location>
        <begin position="35"/>
        <end position="42"/>
    </location>
    <ligand>
        <name>ATP</name>
        <dbReference type="ChEBI" id="CHEBI:30616"/>
        <label>1</label>
    </ligand>
</feature>
<evidence type="ECO:0000256" key="5">
    <source>
        <dbReference type="ARBA" id="ARBA00022801"/>
    </source>
</evidence>